<keyword evidence="4" id="KW-1185">Reference proteome</keyword>
<dbReference type="PANTHER" id="PTHR30590">
    <property type="entry name" value="INNER MEMBRANE PROTEIN"/>
    <property type="match status" value="1"/>
</dbReference>
<feature type="transmembrane region" description="Helical" evidence="1">
    <location>
        <begin position="233"/>
        <end position="254"/>
    </location>
</feature>
<reference evidence="3 4" key="1">
    <citation type="submission" date="2020-08" db="EMBL/GenBank/DDBJ databases">
        <title>The Agave Microbiome: Exploring the role of microbial communities in plant adaptations to desert environments.</title>
        <authorList>
            <person name="Partida-Martinez L.P."/>
        </authorList>
    </citation>
    <scope>NUCLEOTIDE SEQUENCE [LARGE SCALE GENOMIC DNA]</scope>
    <source>
        <strain evidence="3 4">AS2.3</strain>
    </source>
</reference>
<dbReference type="InterPro" id="IPR052529">
    <property type="entry name" value="Bact_Transport_Assoc"/>
</dbReference>
<keyword evidence="1" id="KW-0472">Membrane</keyword>
<feature type="transmembrane region" description="Helical" evidence="1">
    <location>
        <begin position="333"/>
        <end position="353"/>
    </location>
</feature>
<keyword evidence="1" id="KW-0812">Transmembrane</keyword>
<dbReference type="RefSeq" id="WP_373563002.1">
    <property type="nucleotide sequence ID" value="NZ_JACCBY010000003.1"/>
</dbReference>
<feature type="transmembrane region" description="Helical" evidence="1">
    <location>
        <begin position="266"/>
        <end position="283"/>
    </location>
</feature>
<feature type="transmembrane region" description="Helical" evidence="1">
    <location>
        <begin position="164"/>
        <end position="183"/>
    </location>
</feature>
<protein>
    <recommendedName>
        <fullName evidence="2">DUF418 domain-containing protein</fullName>
    </recommendedName>
</protein>
<feature type="transmembrane region" description="Helical" evidence="1">
    <location>
        <begin position="127"/>
        <end position="157"/>
    </location>
</feature>
<evidence type="ECO:0000256" key="1">
    <source>
        <dbReference type="SAM" id="Phobius"/>
    </source>
</evidence>
<evidence type="ECO:0000313" key="4">
    <source>
        <dbReference type="Proteomes" id="UP000517753"/>
    </source>
</evidence>
<keyword evidence="1" id="KW-1133">Transmembrane helix</keyword>
<feature type="transmembrane region" description="Helical" evidence="1">
    <location>
        <begin position="303"/>
        <end position="321"/>
    </location>
</feature>
<dbReference type="Pfam" id="PF04235">
    <property type="entry name" value="DUF418"/>
    <property type="match status" value="1"/>
</dbReference>
<evidence type="ECO:0000259" key="2">
    <source>
        <dbReference type="Pfam" id="PF04235"/>
    </source>
</evidence>
<dbReference type="Proteomes" id="UP000517753">
    <property type="component" value="Unassembled WGS sequence"/>
</dbReference>
<sequence length="412" mass="44637">MSRGAEGGAAAALPAVAAGGDEPDGAPRLVLLDILRGVAILAILFMNVSEMGASMTANWADIRHIGWSGADRPAWWLQTVLVEGTARALLEMLFGAGMLILTDRIAAASDNPLAVSLRYGWRNLVLWALGIAHMFLLLWPGDILHTYAVAALLACAFRTLSTRALFAVGLSYAAFTLASGLTAEVPAAARVQMAQANAAAVAREDRFGHGTRADWTAGQRRVALERLGGEEVVYVWEAAATMLIGAGLFRLGALQGGWSRRRYRRMLAWGYGIGLPLRLYGAWEATRFDGRGEIAWMWEDIARLAMTCGHVAAIALLVASARGGRWLAPFAAAGRTALTLYVAQTLIVSWLIFSPYGLGLYGRMGWAAMMALALVVDAVLLCAAVLWVRRFRIAPVEWAWRSMVEGRWLRLR</sequence>
<name>A0A7Y9K3P5_9SPHN</name>
<comment type="caution">
    <text evidence="3">The sequence shown here is derived from an EMBL/GenBank/DDBJ whole genome shotgun (WGS) entry which is preliminary data.</text>
</comment>
<organism evidence="3 4">
    <name type="scientific">Sphingomonas melonis</name>
    <dbReference type="NCBI Taxonomy" id="152682"/>
    <lineage>
        <taxon>Bacteria</taxon>
        <taxon>Pseudomonadati</taxon>
        <taxon>Pseudomonadota</taxon>
        <taxon>Alphaproteobacteria</taxon>
        <taxon>Sphingomonadales</taxon>
        <taxon>Sphingomonadaceae</taxon>
        <taxon>Sphingomonas</taxon>
    </lineage>
</organism>
<dbReference type="AlphaFoldDB" id="A0A7Y9K3P5"/>
<feature type="transmembrane region" description="Helical" evidence="1">
    <location>
        <begin position="365"/>
        <end position="388"/>
    </location>
</feature>
<feature type="domain" description="DUF418" evidence="2">
    <location>
        <begin position="248"/>
        <end position="405"/>
    </location>
</feature>
<accession>A0A7Y9K3P5</accession>
<gene>
    <name evidence="3" type="ORF">HD841_002372</name>
</gene>
<dbReference type="PANTHER" id="PTHR30590:SF2">
    <property type="entry name" value="INNER MEMBRANE PROTEIN"/>
    <property type="match status" value="1"/>
</dbReference>
<dbReference type="InterPro" id="IPR007349">
    <property type="entry name" value="DUF418"/>
</dbReference>
<evidence type="ECO:0000313" key="3">
    <source>
        <dbReference type="EMBL" id="NYD90575.1"/>
    </source>
</evidence>
<dbReference type="EMBL" id="JACCBY010000003">
    <property type="protein sequence ID" value="NYD90575.1"/>
    <property type="molecule type" value="Genomic_DNA"/>
</dbReference>
<proteinExistence type="predicted"/>